<feature type="transmembrane region" description="Helical" evidence="7">
    <location>
        <begin position="57"/>
        <end position="84"/>
    </location>
</feature>
<feature type="disulfide bond" evidence="6">
    <location>
        <begin position="155"/>
        <end position="184"/>
    </location>
</feature>
<dbReference type="GO" id="GO:0016020">
    <property type="term" value="C:membrane"/>
    <property type="evidence" value="ECO:0007669"/>
    <property type="project" value="UniProtKB-SubCell"/>
</dbReference>
<evidence type="ECO:0000256" key="2">
    <source>
        <dbReference type="ARBA" id="ARBA00006840"/>
    </source>
</evidence>
<dbReference type="AlphaFoldDB" id="A0A8C4TFT9"/>
<organism evidence="8 9">
    <name type="scientific">Erpetoichthys calabaricus</name>
    <name type="common">Rope fish</name>
    <name type="synonym">Calamoichthys calabaricus</name>
    <dbReference type="NCBI Taxonomy" id="27687"/>
    <lineage>
        <taxon>Eukaryota</taxon>
        <taxon>Metazoa</taxon>
        <taxon>Chordata</taxon>
        <taxon>Craniata</taxon>
        <taxon>Vertebrata</taxon>
        <taxon>Euteleostomi</taxon>
        <taxon>Actinopterygii</taxon>
        <taxon>Polypteriformes</taxon>
        <taxon>Polypteridae</taxon>
        <taxon>Erpetoichthys</taxon>
    </lineage>
</organism>
<reference evidence="8" key="2">
    <citation type="submission" date="2025-08" db="UniProtKB">
        <authorList>
            <consortium name="Ensembl"/>
        </authorList>
    </citation>
    <scope>IDENTIFICATION</scope>
</reference>
<dbReference type="InterPro" id="IPR008952">
    <property type="entry name" value="Tetraspanin_EC2_sf"/>
</dbReference>
<keyword evidence="5 7" id="KW-0472">Membrane</keyword>
<dbReference type="PIRSF" id="PIRSF002419">
    <property type="entry name" value="Tetraspanin"/>
    <property type="match status" value="1"/>
</dbReference>
<reference evidence="8" key="1">
    <citation type="submission" date="2021-06" db="EMBL/GenBank/DDBJ databases">
        <authorList>
            <consortium name="Wellcome Sanger Institute Data Sharing"/>
        </authorList>
    </citation>
    <scope>NUCLEOTIDE SEQUENCE [LARGE SCALE GENOMIC DNA]</scope>
</reference>
<dbReference type="Proteomes" id="UP000694620">
    <property type="component" value="Chromosome 2"/>
</dbReference>
<keyword evidence="3 7" id="KW-0812">Transmembrane</keyword>
<evidence type="ECO:0000256" key="1">
    <source>
        <dbReference type="ARBA" id="ARBA00004141"/>
    </source>
</evidence>
<comment type="similarity">
    <text evidence="2">Belongs to the tetraspanin (TM4SF) family.</text>
</comment>
<evidence type="ECO:0000256" key="7">
    <source>
        <dbReference type="SAM" id="Phobius"/>
    </source>
</evidence>
<evidence type="ECO:0000313" key="9">
    <source>
        <dbReference type="Proteomes" id="UP000694620"/>
    </source>
</evidence>
<comment type="subcellular location">
    <subcellularLocation>
        <location evidence="1">Membrane</location>
        <topology evidence="1">Multi-pass membrane protein</topology>
    </subcellularLocation>
</comment>
<gene>
    <name evidence="8" type="primary">LOC114646167</name>
</gene>
<name>A0A8C4TFT9_ERPCA</name>
<evidence type="ECO:0000256" key="4">
    <source>
        <dbReference type="ARBA" id="ARBA00022989"/>
    </source>
</evidence>
<dbReference type="InterPro" id="IPR000301">
    <property type="entry name" value="Tetraspanin_animals"/>
</dbReference>
<dbReference type="InterPro" id="IPR018499">
    <property type="entry name" value="Tetraspanin/Peripherin"/>
</dbReference>
<dbReference type="Pfam" id="PF00335">
    <property type="entry name" value="Tetraspanin"/>
    <property type="match status" value="1"/>
</dbReference>
<evidence type="ECO:0000256" key="6">
    <source>
        <dbReference type="PIRSR" id="PIRSR002419-1"/>
    </source>
</evidence>
<evidence type="ECO:0000256" key="3">
    <source>
        <dbReference type="ARBA" id="ARBA00022692"/>
    </source>
</evidence>
<feature type="transmembrane region" description="Helical" evidence="7">
    <location>
        <begin position="91"/>
        <end position="111"/>
    </location>
</feature>
<protein>
    <submittedName>
        <fullName evidence="8">Tetraspanin-32-like</fullName>
    </submittedName>
</protein>
<dbReference type="Gene3D" id="1.10.1450.10">
    <property type="entry name" value="Tetraspanin"/>
    <property type="match status" value="1"/>
</dbReference>
<evidence type="ECO:0000256" key="5">
    <source>
        <dbReference type="ARBA" id="ARBA00023136"/>
    </source>
</evidence>
<proteinExistence type="inferred from homology"/>
<accession>A0A8C4TFT9</accession>
<keyword evidence="6" id="KW-1015">Disulfide bond</keyword>
<keyword evidence="9" id="KW-1185">Reference proteome</keyword>
<evidence type="ECO:0000313" key="8">
    <source>
        <dbReference type="Ensembl" id="ENSECRP00000029975.1"/>
    </source>
</evidence>
<sequence>MQIQFWVRVAKTYLLINNLFITLLGIVIFSVSLRIHFDDHFTVLQNVYLPNNKFKGIHSTALYGGLAVSMVLTFAGMVCTAGLIQESRRHLAMGYFCLATLFCVTVQLGYWRYTHGEEVGNVVKDIYDFLYYNFTRNKSTIAGKHLEDIHSVYVCCGKCSSFSPTCNIEDNTCPDKLTGVTEDCLVTMTDFVMNCTNVQGMLILFTTIFTINGMMPAAFCTSVSK</sequence>
<keyword evidence="4 7" id="KW-1133">Transmembrane helix</keyword>
<feature type="disulfide bond" evidence="6">
    <location>
        <begin position="156"/>
        <end position="173"/>
    </location>
</feature>
<dbReference type="Ensembl" id="ENSECRT00000030613.1">
    <property type="protein sequence ID" value="ENSECRP00000029975.1"/>
    <property type="gene ID" value="ENSECRG00000020361.1"/>
</dbReference>
<reference evidence="8" key="3">
    <citation type="submission" date="2025-09" db="UniProtKB">
        <authorList>
            <consortium name="Ensembl"/>
        </authorList>
    </citation>
    <scope>IDENTIFICATION</scope>
</reference>
<feature type="transmembrane region" description="Helical" evidence="7">
    <location>
        <begin position="12"/>
        <end position="37"/>
    </location>
</feature>
<feature type="transmembrane region" description="Helical" evidence="7">
    <location>
        <begin position="198"/>
        <end position="219"/>
    </location>
</feature>